<dbReference type="PROSITE" id="PS00061">
    <property type="entry name" value="ADH_SHORT"/>
    <property type="match status" value="1"/>
</dbReference>
<comment type="similarity">
    <text evidence="1">Belongs to the short-chain dehydrogenases/reductases (SDR) family.</text>
</comment>
<dbReference type="RefSeq" id="XP_064712330.1">
    <property type="nucleotide sequence ID" value="XM_064844470.1"/>
</dbReference>
<reference evidence="4 5" key="1">
    <citation type="submission" date="2023-08" db="EMBL/GenBank/DDBJ databases">
        <title>Black Yeasts Isolated from many extreme environments.</title>
        <authorList>
            <person name="Coleine C."/>
            <person name="Stajich J.E."/>
            <person name="Selbmann L."/>
        </authorList>
    </citation>
    <scope>NUCLEOTIDE SEQUENCE [LARGE SCALE GENOMIC DNA]</scope>
    <source>
        <strain evidence="4 5">CCFEE 5792</strain>
    </source>
</reference>
<dbReference type="Proteomes" id="UP001358417">
    <property type="component" value="Unassembled WGS sequence"/>
</dbReference>
<dbReference type="SUPFAM" id="SSF51735">
    <property type="entry name" value="NAD(P)-binding Rossmann-fold domains"/>
    <property type="match status" value="1"/>
</dbReference>
<evidence type="ECO:0008006" key="6">
    <source>
        <dbReference type="Google" id="ProtNLM"/>
    </source>
</evidence>
<name>A0AAV9NS79_9EURO</name>
<dbReference type="AlphaFoldDB" id="A0AAV9NS79"/>
<dbReference type="FunFam" id="3.40.50.720:FF:000084">
    <property type="entry name" value="Short-chain dehydrogenase reductase"/>
    <property type="match status" value="1"/>
</dbReference>
<keyword evidence="3" id="KW-0560">Oxidoreductase</keyword>
<gene>
    <name evidence="4" type="ORF">LTR84_000841</name>
</gene>
<dbReference type="PRINTS" id="PR00080">
    <property type="entry name" value="SDRFAMILY"/>
</dbReference>
<dbReference type="GO" id="GO:0016616">
    <property type="term" value="F:oxidoreductase activity, acting on the CH-OH group of donors, NAD or NADP as acceptor"/>
    <property type="evidence" value="ECO:0007669"/>
    <property type="project" value="TreeGrafter"/>
</dbReference>
<protein>
    <recommendedName>
        <fullName evidence="6">2-deoxy-D-gluconate 3-dehydrogenase</fullName>
    </recommendedName>
</protein>
<accession>A0AAV9NS79</accession>
<evidence type="ECO:0000256" key="2">
    <source>
        <dbReference type="ARBA" id="ARBA00022857"/>
    </source>
</evidence>
<evidence type="ECO:0000313" key="5">
    <source>
        <dbReference type="Proteomes" id="UP001358417"/>
    </source>
</evidence>
<evidence type="ECO:0000313" key="4">
    <source>
        <dbReference type="EMBL" id="KAK5065006.1"/>
    </source>
</evidence>
<dbReference type="GeneID" id="89969063"/>
<organism evidence="4 5">
    <name type="scientific">Exophiala bonariae</name>
    <dbReference type="NCBI Taxonomy" id="1690606"/>
    <lineage>
        <taxon>Eukaryota</taxon>
        <taxon>Fungi</taxon>
        <taxon>Dikarya</taxon>
        <taxon>Ascomycota</taxon>
        <taxon>Pezizomycotina</taxon>
        <taxon>Eurotiomycetes</taxon>
        <taxon>Chaetothyriomycetidae</taxon>
        <taxon>Chaetothyriales</taxon>
        <taxon>Herpotrichiellaceae</taxon>
        <taxon>Exophiala</taxon>
    </lineage>
</organism>
<dbReference type="PRINTS" id="PR00081">
    <property type="entry name" value="GDHRDH"/>
</dbReference>
<dbReference type="InterPro" id="IPR036291">
    <property type="entry name" value="NAD(P)-bd_dom_sf"/>
</dbReference>
<dbReference type="EMBL" id="JAVRRD010000001">
    <property type="protein sequence ID" value="KAK5065006.1"/>
    <property type="molecule type" value="Genomic_DNA"/>
</dbReference>
<keyword evidence="5" id="KW-1185">Reference proteome</keyword>
<sequence length="271" mass="28756">MASVNQMGEGTLPSVAELFSLQGKTAICTGGTGGLGLSMAIALAEAGADIVSIQIKDDARASMLEEGVKACGRTLKVFEADVADSPSLRACFAKIWESRITPDILLNCAGINRRAKVEDFTDENIDAEKVFSINLKASFVAAQEVGKRLLELKRPGKIINIASIISFIGNINIAAYACTKGGVLQMTKAMSNEWASKGINVNCICPGYIKTAMTKVYTDDPAYSEYIIGRTPAGRWGLPEDFRGAIIFLASRASDFVCGTSIVVDGGLIAK</sequence>
<proteinExistence type="inferred from homology"/>
<dbReference type="InterPro" id="IPR002347">
    <property type="entry name" value="SDR_fam"/>
</dbReference>
<dbReference type="PANTHER" id="PTHR42760">
    <property type="entry name" value="SHORT-CHAIN DEHYDROGENASES/REDUCTASES FAMILY MEMBER"/>
    <property type="match status" value="1"/>
</dbReference>
<dbReference type="InterPro" id="IPR020904">
    <property type="entry name" value="Sc_DH/Rdtase_CS"/>
</dbReference>
<keyword evidence="2" id="KW-0521">NADP</keyword>
<dbReference type="PANTHER" id="PTHR42760:SF5">
    <property type="entry name" value="2-DEHYDRO-3-DEOXY-D-GLUCONATE 5-DEHYDROGENASE"/>
    <property type="match status" value="1"/>
</dbReference>
<dbReference type="Gene3D" id="3.40.50.720">
    <property type="entry name" value="NAD(P)-binding Rossmann-like Domain"/>
    <property type="match status" value="1"/>
</dbReference>
<dbReference type="Pfam" id="PF13561">
    <property type="entry name" value="adh_short_C2"/>
    <property type="match status" value="1"/>
</dbReference>
<comment type="caution">
    <text evidence="4">The sequence shown here is derived from an EMBL/GenBank/DDBJ whole genome shotgun (WGS) entry which is preliminary data.</text>
</comment>
<evidence type="ECO:0000256" key="1">
    <source>
        <dbReference type="ARBA" id="ARBA00006484"/>
    </source>
</evidence>
<evidence type="ECO:0000256" key="3">
    <source>
        <dbReference type="ARBA" id="ARBA00023002"/>
    </source>
</evidence>